<gene>
    <name evidence="2" type="ORF">S01H1_72511</name>
</gene>
<evidence type="ECO:0000256" key="1">
    <source>
        <dbReference type="SAM" id="Phobius"/>
    </source>
</evidence>
<keyword evidence="1" id="KW-1133">Transmembrane helix</keyword>
<evidence type="ECO:0000313" key="2">
    <source>
        <dbReference type="EMBL" id="GAG35770.1"/>
    </source>
</evidence>
<organism evidence="2">
    <name type="scientific">marine sediment metagenome</name>
    <dbReference type="NCBI Taxonomy" id="412755"/>
    <lineage>
        <taxon>unclassified sequences</taxon>
        <taxon>metagenomes</taxon>
        <taxon>ecological metagenomes</taxon>
    </lineage>
</organism>
<proteinExistence type="predicted"/>
<name>X0WYG9_9ZZZZ</name>
<feature type="non-terminal residue" evidence="2">
    <location>
        <position position="1"/>
    </location>
</feature>
<reference evidence="2" key="1">
    <citation type="journal article" date="2014" name="Front. Microbiol.">
        <title>High frequency of phylogenetically diverse reductive dehalogenase-homologous genes in deep subseafloor sedimentary metagenomes.</title>
        <authorList>
            <person name="Kawai M."/>
            <person name="Futagami T."/>
            <person name="Toyoda A."/>
            <person name="Takaki Y."/>
            <person name="Nishi S."/>
            <person name="Hori S."/>
            <person name="Arai W."/>
            <person name="Tsubouchi T."/>
            <person name="Morono Y."/>
            <person name="Uchiyama I."/>
            <person name="Ito T."/>
            <person name="Fujiyama A."/>
            <person name="Inagaki F."/>
            <person name="Takami H."/>
        </authorList>
    </citation>
    <scope>NUCLEOTIDE SEQUENCE</scope>
    <source>
        <strain evidence="2">Expedition CK06-06</strain>
    </source>
</reference>
<dbReference type="AlphaFoldDB" id="X0WYG9"/>
<dbReference type="EMBL" id="BARS01048369">
    <property type="protein sequence ID" value="GAG35770.1"/>
    <property type="molecule type" value="Genomic_DNA"/>
</dbReference>
<accession>X0WYG9</accession>
<comment type="caution">
    <text evidence="2">The sequence shown here is derived from an EMBL/GenBank/DDBJ whole genome shotgun (WGS) entry which is preliminary data.</text>
</comment>
<keyword evidence="1" id="KW-0472">Membrane</keyword>
<keyword evidence="1" id="KW-0812">Transmembrane</keyword>
<feature type="transmembrane region" description="Helical" evidence="1">
    <location>
        <begin position="6"/>
        <end position="31"/>
    </location>
</feature>
<sequence>VGVGVGVGVAVGVGVGVGVGVAFGPAIPIAVPATIPITHIAIIVTRIILIGPPAITTFFIVHLFNLYHGLYSLSTYIIITKANYSHTKLWN</sequence>
<protein>
    <submittedName>
        <fullName evidence="2">Uncharacterized protein</fullName>
    </submittedName>
</protein>